<evidence type="ECO:0000313" key="1">
    <source>
        <dbReference type="EMBL" id="MBX01978.1"/>
    </source>
</evidence>
<name>A0A2P2K8D2_RHIMU</name>
<reference evidence="1" key="1">
    <citation type="submission" date="2018-02" db="EMBL/GenBank/DDBJ databases">
        <title>Rhizophora mucronata_Transcriptome.</title>
        <authorList>
            <person name="Meera S.P."/>
            <person name="Sreeshan A."/>
            <person name="Augustine A."/>
        </authorList>
    </citation>
    <scope>NUCLEOTIDE SEQUENCE</scope>
    <source>
        <tissue evidence="1">Leaf</tissue>
    </source>
</reference>
<protein>
    <submittedName>
        <fullName evidence="1">Uncharacterized protein</fullName>
    </submittedName>
</protein>
<proteinExistence type="predicted"/>
<accession>A0A2P2K8D2</accession>
<dbReference type="AlphaFoldDB" id="A0A2P2K8D2"/>
<dbReference type="EMBL" id="GGEC01021494">
    <property type="protein sequence ID" value="MBX01978.1"/>
    <property type="molecule type" value="Transcribed_RNA"/>
</dbReference>
<organism evidence="1">
    <name type="scientific">Rhizophora mucronata</name>
    <name type="common">Asiatic mangrove</name>
    <dbReference type="NCBI Taxonomy" id="61149"/>
    <lineage>
        <taxon>Eukaryota</taxon>
        <taxon>Viridiplantae</taxon>
        <taxon>Streptophyta</taxon>
        <taxon>Embryophyta</taxon>
        <taxon>Tracheophyta</taxon>
        <taxon>Spermatophyta</taxon>
        <taxon>Magnoliopsida</taxon>
        <taxon>eudicotyledons</taxon>
        <taxon>Gunneridae</taxon>
        <taxon>Pentapetalae</taxon>
        <taxon>rosids</taxon>
        <taxon>fabids</taxon>
        <taxon>Malpighiales</taxon>
        <taxon>Rhizophoraceae</taxon>
        <taxon>Rhizophora</taxon>
    </lineage>
</organism>
<sequence>MGRMHSRGYIYPLSPSLALSLSIAL</sequence>